<dbReference type="HOGENOM" id="CLU_3287350_0_0_9"/>
<evidence type="ECO:0000313" key="4">
    <source>
        <dbReference type="EMBL" id="ACL75942.1"/>
    </source>
</evidence>
<name>B8I2C7_RUMCH</name>
<evidence type="ECO:0000256" key="1">
    <source>
        <dbReference type="SAM" id="Phobius"/>
    </source>
</evidence>
<accession>B8I2C7</accession>
<dbReference type="EMBL" id="CP001348">
    <property type="protein sequence ID" value="ACL75942.1"/>
    <property type="molecule type" value="Genomic_DNA"/>
</dbReference>
<keyword evidence="1" id="KW-0472">Membrane</keyword>
<keyword evidence="1" id="KW-0812">Transmembrane</keyword>
<dbReference type="AlphaFoldDB" id="B8I2C7"/>
<evidence type="ECO:0000313" key="2">
    <source>
        <dbReference type="EMBL" id="ACL75920.1"/>
    </source>
</evidence>
<evidence type="ECO:0000313" key="3">
    <source>
        <dbReference type="EMBL" id="ACL75931.1"/>
    </source>
</evidence>
<dbReference type="KEGG" id="cce:Ccel_1568"/>
<dbReference type="EMBL" id="CP001348">
    <property type="protein sequence ID" value="ACL75920.1"/>
    <property type="molecule type" value="Genomic_DNA"/>
</dbReference>
<gene>
    <name evidence="2" type="ordered locus">Ccel_1568</name>
    <name evidence="3" type="ordered locus">Ccel_1579</name>
    <name evidence="4" type="ordered locus">Ccel_1590</name>
</gene>
<feature type="transmembrane region" description="Helical" evidence="1">
    <location>
        <begin position="12"/>
        <end position="37"/>
    </location>
</feature>
<proteinExistence type="predicted"/>
<dbReference type="KEGG" id="cce:Ccel_1590"/>
<sequence length="40" mass="4585">MYDMYADLFLKGFGYGLVTGVVCYMFTWGLTVGIRLLKQI</sequence>
<dbReference type="STRING" id="394503.Ccel_1568"/>
<dbReference type="Proteomes" id="UP000001349">
    <property type="component" value="Chromosome"/>
</dbReference>
<evidence type="ECO:0000313" key="5">
    <source>
        <dbReference type="Proteomes" id="UP000001349"/>
    </source>
</evidence>
<organism evidence="2 5">
    <name type="scientific">Ruminiclostridium cellulolyticum (strain ATCC 35319 / DSM 5812 / JCM 6584 / H10)</name>
    <name type="common">Clostridium cellulolyticum</name>
    <dbReference type="NCBI Taxonomy" id="394503"/>
    <lineage>
        <taxon>Bacteria</taxon>
        <taxon>Bacillati</taxon>
        <taxon>Bacillota</taxon>
        <taxon>Clostridia</taxon>
        <taxon>Eubacteriales</taxon>
        <taxon>Oscillospiraceae</taxon>
        <taxon>Ruminiclostridium</taxon>
    </lineage>
</organism>
<keyword evidence="5" id="KW-1185">Reference proteome</keyword>
<dbReference type="EMBL" id="CP001348">
    <property type="protein sequence ID" value="ACL75931.1"/>
    <property type="molecule type" value="Genomic_DNA"/>
</dbReference>
<reference evidence="2 5" key="1">
    <citation type="submission" date="2009-01" db="EMBL/GenBank/DDBJ databases">
        <title>Complete sequence of Clostridium cellulolyticum H10.</title>
        <authorList>
            <consortium name="US DOE Joint Genome Institute"/>
            <person name="Lucas S."/>
            <person name="Copeland A."/>
            <person name="Lapidus A."/>
            <person name="Glavina del Rio T."/>
            <person name="Dalin E."/>
            <person name="Tice H."/>
            <person name="Bruce D."/>
            <person name="Goodwin L."/>
            <person name="Pitluck S."/>
            <person name="Chertkov O."/>
            <person name="Saunders E."/>
            <person name="Brettin T."/>
            <person name="Detter J.C."/>
            <person name="Han C."/>
            <person name="Larimer F."/>
            <person name="Land M."/>
            <person name="Hauser L."/>
            <person name="Kyrpides N."/>
            <person name="Ivanova N."/>
            <person name="Zhou J."/>
            <person name="Richardson P."/>
        </authorList>
    </citation>
    <scope>NUCLEOTIDE SEQUENCE [LARGE SCALE GENOMIC DNA]</scope>
    <source>
        <strain evidence="5">ATCC 35319 / DSM 5812 / JCM 6584 / H10</strain>
        <strain evidence="2">H10</strain>
    </source>
</reference>
<dbReference type="KEGG" id="cce:Ccel_1579"/>
<protein>
    <submittedName>
        <fullName evidence="2">Uncharacterized protein</fullName>
    </submittedName>
</protein>
<keyword evidence="1" id="KW-1133">Transmembrane helix</keyword>